<feature type="transmembrane region" description="Helical" evidence="2">
    <location>
        <begin position="104"/>
        <end position="127"/>
    </location>
</feature>
<comment type="caution">
    <text evidence="3">The sequence shown here is derived from an EMBL/GenBank/DDBJ whole genome shotgun (WGS) entry which is preliminary data.</text>
</comment>
<dbReference type="EMBL" id="JALLBG020000099">
    <property type="protein sequence ID" value="KAL3765090.1"/>
    <property type="molecule type" value="Genomic_DNA"/>
</dbReference>
<keyword evidence="2" id="KW-0812">Transmembrane</keyword>
<evidence type="ECO:0000313" key="4">
    <source>
        <dbReference type="Proteomes" id="UP001530293"/>
    </source>
</evidence>
<keyword evidence="2" id="KW-0472">Membrane</keyword>
<dbReference type="AlphaFoldDB" id="A0ABD3MXA0"/>
<name>A0ABD3MXA0_9STRA</name>
<evidence type="ECO:0008006" key="5">
    <source>
        <dbReference type="Google" id="ProtNLM"/>
    </source>
</evidence>
<organism evidence="3 4">
    <name type="scientific">Discostella pseudostelligera</name>
    <dbReference type="NCBI Taxonomy" id="259834"/>
    <lineage>
        <taxon>Eukaryota</taxon>
        <taxon>Sar</taxon>
        <taxon>Stramenopiles</taxon>
        <taxon>Ochrophyta</taxon>
        <taxon>Bacillariophyta</taxon>
        <taxon>Coscinodiscophyceae</taxon>
        <taxon>Thalassiosirophycidae</taxon>
        <taxon>Stephanodiscales</taxon>
        <taxon>Stephanodiscaceae</taxon>
        <taxon>Discostella</taxon>
    </lineage>
</organism>
<feature type="region of interest" description="Disordered" evidence="1">
    <location>
        <begin position="1"/>
        <end position="42"/>
    </location>
</feature>
<keyword evidence="2" id="KW-1133">Transmembrane helix</keyword>
<evidence type="ECO:0000256" key="2">
    <source>
        <dbReference type="SAM" id="Phobius"/>
    </source>
</evidence>
<evidence type="ECO:0000313" key="3">
    <source>
        <dbReference type="EMBL" id="KAL3765090.1"/>
    </source>
</evidence>
<proteinExistence type="predicted"/>
<evidence type="ECO:0000256" key="1">
    <source>
        <dbReference type="SAM" id="MobiDB-lite"/>
    </source>
</evidence>
<protein>
    <recommendedName>
        <fullName evidence="5">EF-hand domain-containing protein</fullName>
    </recommendedName>
</protein>
<reference evidence="3 4" key="1">
    <citation type="submission" date="2024-10" db="EMBL/GenBank/DDBJ databases">
        <title>Updated reference genomes for cyclostephanoid diatoms.</title>
        <authorList>
            <person name="Roberts W.R."/>
            <person name="Alverson A.J."/>
        </authorList>
    </citation>
    <scope>NUCLEOTIDE SEQUENCE [LARGE SCALE GENOMIC DNA]</scope>
    <source>
        <strain evidence="3 4">AJA232-27</strain>
    </source>
</reference>
<feature type="compositionally biased region" description="Polar residues" evidence="1">
    <location>
        <begin position="9"/>
        <end position="24"/>
    </location>
</feature>
<dbReference type="Proteomes" id="UP001530293">
    <property type="component" value="Unassembled WGS sequence"/>
</dbReference>
<sequence length="331" mass="36609">MHTIDNENRNSNSTDPASATTSVTDGDAPITSENENKVSSRFPRKLSSVSKMYDIDGDGELDAAERAMRAMDCSNRGFLTNDKIYSLMQEQLETRKQLVRIKGIVFGLLALVVILAISNLGTSFAAASLAKDTTISSNAELTDKHTNEALSTQASTDSIAFDRATVTTDGRRLRCNVNDNDVDCSVSSSFRSINKKMCDKMIRKCKRGNTVNLSRTWKNGETTSFNICPFHEGDFRKFDSRLLNNEKQELIVEEVDGGHCKLSGDAIAQTLGDICEIGDDCADGLECRKDDDVVAECQKRCSMRRWAPHMVIECKNDCDYPSCLSYVVESV</sequence>
<keyword evidence="4" id="KW-1185">Reference proteome</keyword>
<gene>
    <name evidence="3" type="ORF">ACHAWU_009458</name>
</gene>
<accession>A0ABD3MXA0</accession>